<reference evidence="1" key="1">
    <citation type="submission" date="2020-02" db="EMBL/GenBank/DDBJ databases">
        <authorList>
            <person name="Meier V. D."/>
        </authorList>
    </citation>
    <scope>NUCLEOTIDE SEQUENCE</scope>
    <source>
        <strain evidence="1">AVDCRST_MAG84</strain>
    </source>
</reference>
<accession>A0A6J4MEG8</accession>
<gene>
    <name evidence="1" type="ORF">AVDCRST_MAG84-3260</name>
</gene>
<organism evidence="1">
    <name type="scientific">uncultured Microcoleus sp</name>
    <dbReference type="NCBI Taxonomy" id="259945"/>
    <lineage>
        <taxon>Bacteria</taxon>
        <taxon>Bacillati</taxon>
        <taxon>Cyanobacteriota</taxon>
        <taxon>Cyanophyceae</taxon>
        <taxon>Oscillatoriophycideae</taxon>
        <taxon>Oscillatoriales</taxon>
        <taxon>Microcoleaceae</taxon>
        <taxon>Microcoleus</taxon>
        <taxon>environmental samples</taxon>
    </lineage>
</organism>
<feature type="non-terminal residue" evidence="1">
    <location>
        <position position="45"/>
    </location>
</feature>
<protein>
    <submittedName>
        <fullName evidence="1">Uncharacterized protein</fullName>
    </submittedName>
</protein>
<evidence type="ECO:0000313" key="1">
    <source>
        <dbReference type="EMBL" id="CAA9357893.1"/>
    </source>
</evidence>
<dbReference type="AlphaFoldDB" id="A0A6J4MEG8"/>
<sequence>GLLCKGLELAYRCILFSNWRSKSGISILSPELSQPAIKVPTCATL</sequence>
<name>A0A6J4MEG8_9CYAN</name>
<dbReference type="EMBL" id="CADCTZ010000633">
    <property type="protein sequence ID" value="CAA9357893.1"/>
    <property type="molecule type" value="Genomic_DNA"/>
</dbReference>
<feature type="non-terminal residue" evidence="1">
    <location>
        <position position="1"/>
    </location>
</feature>
<proteinExistence type="predicted"/>